<dbReference type="SUPFAM" id="SSF54373">
    <property type="entry name" value="FAD-linked reductases, C-terminal domain"/>
    <property type="match status" value="1"/>
</dbReference>
<sequence length="428" mass="46080">MTVGIVGGGITGLALQHYLSAEGVESVVFDAASEPGGVIDSRRVEGRVLDFGPQRTRLSPPLDSLVDSLGLRDELREADDGPLYVYRDGARRRVPFTPREAVETDLLSWRGKLRLLAEPLTGPPRDQETIETFLTRTLGREAAQYLVGPLYAGVYASHPDEMRVKHSFGRALDAHDVSGSLLVAAAKAALRGADLPPAVTFDDGMQTLPEALYAAHRDRVHLDTPVEAVRDAAEGFRLETPSRSVPVSTVILTTPAATTAGLLDSVAPETAQALAQLTYNSLVVVHLAAEATLDGAGHQVQYDEDYRTLGVTYNASLFGRDGVYTCYLGGSRYPDLLDESTATLRRLAESEFREMTGVDARALTVRRRPNVMPAYDTSWDALDDVATPPGIHLCANYESRAGLPGRVRQAKGVATRVAAVATGDRMAV</sequence>
<dbReference type="InterPro" id="IPR050464">
    <property type="entry name" value="Zeta_carotene_desat/Oxidored"/>
</dbReference>
<evidence type="ECO:0000256" key="4">
    <source>
        <dbReference type="ARBA" id="ARBA00023002"/>
    </source>
</evidence>
<dbReference type="Pfam" id="PF01593">
    <property type="entry name" value="Amino_oxidase"/>
    <property type="match status" value="1"/>
</dbReference>
<evidence type="ECO:0000313" key="9">
    <source>
        <dbReference type="Proteomes" id="UP000236755"/>
    </source>
</evidence>
<dbReference type="Proteomes" id="UP000236755">
    <property type="component" value="Unassembled WGS sequence"/>
</dbReference>
<reference evidence="8 9" key="1">
    <citation type="submission" date="2016-10" db="EMBL/GenBank/DDBJ databases">
        <authorList>
            <person name="de Groot N.N."/>
        </authorList>
    </citation>
    <scope>NUCLEOTIDE SEQUENCE [LARGE SCALE GENOMIC DNA]</scope>
    <source>
        <strain evidence="8 9">CGMCC 1.8712</strain>
    </source>
</reference>
<evidence type="ECO:0000256" key="1">
    <source>
        <dbReference type="ARBA" id="ARBA00001974"/>
    </source>
</evidence>
<evidence type="ECO:0000256" key="6">
    <source>
        <dbReference type="ARBA" id="ARBA00023444"/>
    </source>
</evidence>
<dbReference type="OrthoDB" id="237154at2157"/>
<evidence type="ECO:0000256" key="3">
    <source>
        <dbReference type="ARBA" id="ARBA00022827"/>
    </source>
</evidence>
<proteinExistence type="predicted"/>
<dbReference type="Gene3D" id="1.10.3110.10">
    <property type="entry name" value="protoporphyrinogen ix oxidase, domain 3"/>
    <property type="match status" value="1"/>
</dbReference>
<dbReference type="RefSeq" id="WP_092631369.1">
    <property type="nucleotide sequence ID" value="NZ_FNQT01000001.1"/>
</dbReference>
<evidence type="ECO:0000256" key="2">
    <source>
        <dbReference type="ARBA" id="ARBA00022630"/>
    </source>
</evidence>
<feature type="domain" description="Amine oxidase" evidence="7">
    <location>
        <begin position="10"/>
        <end position="417"/>
    </location>
</feature>
<dbReference type="GO" id="GO:0004729">
    <property type="term" value="F:oxygen-dependent protoporphyrinogen oxidase activity"/>
    <property type="evidence" value="ECO:0007669"/>
    <property type="project" value="InterPro"/>
</dbReference>
<accession>A0A1H3W8I9</accession>
<dbReference type="InterPro" id="IPR036188">
    <property type="entry name" value="FAD/NAD-bd_sf"/>
</dbReference>
<keyword evidence="4" id="KW-0560">Oxidoreductase</keyword>
<dbReference type="InterPro" id="IPR004572">
    <property type="entry name" value="Protoporphyrinogen_oxidase"/>
</dbReference>
<dbReference type="SUPFAM" id="SSF51905">
    <property type="entry name" value="FAD/NAD(P)-binding domain"/>
    <property type="match status" value="1"/>
</dbReference>
<dbReference type="GO" id="GO:0006783">
    <property type="term" value="P:heme biosynthetic process"/>
    <property type="evidence" value="ECO:0007669"/>
    <property type="project" value="UniProtKB-KW"/>
</dbReference>
<keyword evidence="2" id="KW-0285">Flavoprotein</keyword>
<keyword evidence="3" id="KW-0274">FAD</keyword>
<dbReference type="Gene3D" id="3.50.50.60">
    <property type="entry name" value="FAD/NAD(P)-binding domain"/>
    <property type="match status" value="1"/>
</dbReference>
<dbReference type="Gene3D" id="3.90.660.20">
    <property type="entry name" value="Protoporphyrinogen oxidase, mitochondrial, domain 2"/>
    <property type="match status" value="1"/>
</dbReference>
<comment type="cofactor">
    <cofactor evidence="1">
        <name>FAD</name>
        <dbReference type="ChEBI" id="CHEBI:57692"/>
    </cofactor>
</comment>
<name>A0A1H3W8I9_9EURY</name>
<dbReference type="NCBIfam" id="TIGR00562">
    <property type="entry name" value="proto_IX_ox"/>
    <property type="match status" value="1"/>
</dbReference>
<dbReference type="STRING" id="555874.SAMN04488065_0658"/>
<organism evidence="8 9">
    <name type="scientific">Haloplanus vescus</name>
    <dbReference type="NCBI Taxonomy" id="555874"/>
    <lineage>
        <taxon>Archaea</taxon>
        <taxon>Methanobacteriati</taxon>
        <taxon>Methanobacteriota</taxon>
        <taxon>Stenosarchaea group</taxon>
        <taxon>Halobacteria</taxon>
        <taxon>Halobacteriales</taxon>
        <taxon>Haloferacaceae</taxon>
        <taxon>Haloplanus</taxon>
    </lineage>
</organism>
<keyword evidence="5" id="KW-0350">Heme biosynthesis</keyword>
<dbReference type="AlphaFoldDB" id="A0A1H3W8I9"/>
<protein>
    <submittedName>
        <fullName evidence="8">Oxygen-dependent protoporphyrinogen oxidase</fullName>
    </submittedName>
</protein>
<keyword evidence="9" id="KW-1185">Reference proteome</keyword>
<dbReference type="PANTHER" id="PTHR42923">
    <property type="entry name" value="PROTOPORPHYRINOGEN OXIDASE"/>
    <property type="match status" value="1"/>
</dbReference>
<gene>
    <name evidence="8" type="ORF">SAMN04488065_0658</name>
</gene>
<evidence type="ECO:0000313" key="8">
    <source>
        <dbReference type="EMBL" id="SDZ83449.1"/>
    </source>
</evidence>
<dbReference type="EMBL" id="FNQT01000001">
    <property type="protein sequence ID" value="SDZ83449.1"/>
    <property type="molecule type" value="Genomic_DNA"/>
</dbReference>
<evidence type="ECO:0000259" key="7">
    <source>
        <dbReference type="Pfam" id="PF01593"/>
    </source>
</evidence>
<comment type="pathway">
    <text evidence="6">Porphyrin-containing compound metabolism.</text>
</comment>
<dbReference type="InterPro" id="IPR002937">
    <property type="entry name" value="Amino_oxidase"/>
</dbReference>
<dbReference type="PANTHER" id="PTHR42923:SF3">
    <property type="entry name" value="PROTOPORPHYRINOGEN OXIDASE"/>
    <property type="match status" value="1"/>
</dbReference>
<evidence type="ECO:0000256" key="5">
    <source>
        <dbReference type="ARBA" id="ARBA00023133"/>
    </source>
</evidence>